<dbReference type="PANTHER" id="PTHR11851">
    <property type="entry name" value="METALLOPROTEASE"/>
    <property type="match status" value="1"/>
</dbReference>
<dbReference type="Gene3D" id="1.25.40.10">
    <property type="entry name" value="Tetratricopeptide repeat domain"/>
    <property type="match status" value="1"/>
</dbReference>
<evidence type="ECO:0000259" key="3">
    <source>
        <dbReference type="Pfam" id="PF05193"/>
    </source>
</evidence>
<evidence type="ECO:0000256" key="1">
    <source>
        <dbReference type="ARBA" id="ARBA00007261"/>
    </source>
</evidence>
<dbReference type="PANTHER" id="PTHR11851:SF49">
    <property type="entry name" value="MITOCHONDRIAL-PROCESSING PEPTIDASE SUBUNIT ALPHA"/>
    <property type="match status" value="1"/>
</dbReference>
<organism evidence="4 5">
    <name type="scientific">Archangium minus</name>
    <dbReference type="NCBI Taxonomy" id="83450"/>
    <lineage>
        <taxon>Bacteria</taxon>
        <taxon>Pseudomonadati</taxon>
        <taxon>Myxococcota</taxon>
        <taxon>Myxococcia</taxon>
        <taxon>Myxococcales</taxon>
        <taxon>Cystobacterineae</taxon>
        <taxon>Archangiaceae</taxon>
        <taxon>Archangium</taxon>
    </lineage>
</organism>
<protein>
    <recommendedName>
        <fullName evidence="3">Peptidase M16 C-terminal domain-containing protein</fullName>
    </recommendedName>
</protein>
<dbReference type="Gene3D" id="3.30.830.10">
    <property type="entry name" value="Metalloenzyme, LuxS/M16 peptidase-like"/>
    <property type="match status" value="1"/>
</dbReference>
<evidence type="ECO:0000313" key="5">
    <source>
        <dbReference type="Proteomes" id="UP001611383"/>
    </source>
</evidence>
<feature type="compositionally biased region" description="Basic and acidic residues" evidence="2">
    <location>
        <begin position="474"/>
        <end position="485"/>
    </location>
</feature>
<feature type="domain" description="Peptidase M16 C-terminal" evidence="3">
    <location>
        <begin position="215"/>
        <end position="308"/>
    </location>
</feature>
<dbReference type="SUPFAM" id="SSF48452">
    <property type="entry name" value="TPR-like"/>
    <property type="match status" value="1"/>
</dbReference>
<proteinExistence type="inferred from homology"/>
<evidence type="ECO:0000256" key="2">
    <source>
        <dbReference type="SAM" id="MobiDB-lite"/>
    </source>
</evidence>
<gene>
    <name evidence="4" type="ORF">F0U60_53750</name>
</gene>
<feature type="region of interest" description="Disordered" evidence="2">
    <location>
        <begin position="474"/>
        <end position="494"/>
    </location>
</feature>
<feature type="region of interest" description="Disordered" evidence="2">
    <location>
        <begin position="266"/>
        <end position="287"/>
    </location>
</feature>
<feature type="compositionally biased region" description="Pro residues" evidence="2">
    <location>
        <begin position="273"/>
        <end position="285"/>
    </location>
</feature>
<keyword evidence="5" id="KW-1185">Reference proteome</keyword>
<dbReference type="EMBL" id="CP043494">
    <property type="protein sequence ID" value="WNG51998.1"/>
    <property type="molecule type" value="Genomic_DNA"/>
</dbReference>
<dbReference type="Proteomes" id="UP001611383">
    <property type="component" value="Chromosome"/>
</dbReference>
<dbReference type="InterPro" id="IPR050361">
    <property type="entry name" value="MPP/UQCRC_Complex"/>
</dbReference>
<accession>A0ABY9X9D4</accession>
<dbReference type="Pfam" id="PF05193">
    <property type="entry name" value="Peptidase_M16_C"/>
    <property type="match status" value="1"/>
</dbReference>
<comment type="similarity">
    <text evidence="1">Belongs to the peptidase M16 family.</text>
</comment>
<evidence type="ECO:0000313" key="4">
    <source>
        <dbReference type="EMBL" id="WNG51998.1"/>
    </source>
</evidence>
<dbReference type="InterPro" id="IPR007863">
    <property type="entry name" value="Peptidase_M16_C"/>
</dbReference>
<dbReference type="InterPro" id="IPR011990">
    <property type="entry name" value="TPR-like_helical_dom_sf"/>
</dbReference>
<reference evidence="4 5" key="1">
    <citation type="submission" date="2019-08" db="EMBL/GenBank/DDBJ databases">
        <title>Archangium and Cystobacter genomes.</title>
        <authorList>
            <person name="Chen I.-C.K."/>
            <person name="Wielgoss S."/>
        </authorList>
    </citation>
    <scope>NUCLEOTIDE SEQUENCE [LARGE SCALE GENOMIC DNA]</scope>
    <source>
        <strain evidence="4 5">Cbm 6</strain>
    </source>
</reference>
<dbReference type="SUPFAM" id="SSF63411">
    <property type="entry name" value="LuxS/MPP-like metallohydrolase"/>
    <property type="match status" value="1"/>
</dbReference>
<sequence>MKACPSPRSRTETRSVWMMLIAVLLLLGPSGCATSPPPQSEPPPGTDAVRGAFVTYPSGMRLLVNEVPGASEVSMTVSYRVGATDDPAGKEGLAHLSAFLTLIRYRKHPALSFQAQLEFEGARIRPALTHDTTDFTLTLPPGKLARTLSAEAQRMRDPLGPLTEDEFLQLRSLLAETLRQQDMPEVLMTWWLHERLLPGHPYGRLPLGTPESIERITLEDVRTFVKQHYTPAHAVVVVAGPLAVADAKFEVARAFVGLTGTDASTRVSAVQRRPPPFPQELPPGTPMAQLEGPVQSPRLYMAWTLPGSFSGKVLHGELTQILLKLTLQEVFKNSPQVLHFDVETHKADGLMLLAAQVDVRDAGEVQTLARQVLGKLDRLSDSNLIQFTRWVLTEYSNPIFKESAKQLTTRDMAMDLRVTGRPDHINVRRQQFQTLIASKTELADYLRTYLRPERVRLVLVQPRPKGWHEALARAQEHSRRGDTLKGTRPQKTSPDNLERAVAAYRSALRELPRQHAPLTWAETQTLLGDTLQALGLRQSGTSRLEEAEAAYRAALEERTRERVPRSWAMTQAALGSTLSELGKRSSDPVRLQQAVEALRTSLEVEVPELTPAEWASHQNNLGTALLLLGEHKRDAAMICESRSRYALALSKAKGEDPERDALLEQELEMGTKLLRRHFGERALRDCMKKTSNAP</sequence>
<dbReference type="InterPro" id="IPR011249">
    <property type="entry name" value="Metalloenz_LuxS/M16"/>
</dbReference>
<name>A0ABY9X9D4_9BACT</name>